<evidence type="ECO:0000313" key="2">
    <source>
        <dbReference type="EMBL" id="KAJ7632088.1"/>
    </source>
</evidence>
<dbReference type="EMBL" id="JARKIE010000493">
    <property type="protein sequence ID" value="KAJ7632088.1"/>
    <property type="molecule type" value="Genomic_DNA"/>
</dbReference>
<reference evidence="2" key="1">
    <citation type="submission" date="2023-03" db="EMBL/GenBank/DDBJ databases">
        <title>Massive genome expansion in bonnet fungi (Mycena s.s.) driven by repeated elements and novel gene families across ecological guilds.</title>
        <authorList>
            <consortium name="Lawrence Berkeley National Laboratory"/>
            <person name="Harder C.B."/>
            <person name="Miyauchi S."/>
            <person name="Viragh M."/>
            <person name="Kuo A."/>
            <person name="Thoen E."/>
            <person name="Andreopoulos B."/>
            <person name="Lu D."/>
            <person name="Skrede I."/>
            <person name="Drula E."/>
            <person name="Henrissat B."/>
            <person name="Morin E."/>
            <person name="Kohler A."/>
            <person name="Barry K."/>
            <person name="LaButti K."/>
            <person name="Morin E."/>
            <person name="Salamov A."/>
            <person name="Lipzen A."/>
            <person name="Mereny Z."/>
            <person name="Hegedus B."/>
            <person name="Baldrian P."/>
            <person name="Stursova M."/>
            <person name="Weitz H."/>
            <person name="Taylor A."/>
            <person name="Grigoriev I.V."/>
            <person name="Nagy L.G."/>
            <person name="Martin F."/>
            <person name="Kauserud H."/>
        </authorList>
    </citation>
    <scope>NUCLEOTIDE SEQUENCE</scope>
    <source>
        <strain evidence="2">CBHHK067</strain>
    </source>
</reference>
<gene>
    <name evidence="2" type="ORF">B0H17DRAFT_1217566</name>
</gene>
<dbReference type="Proteomes" id="UP001221757">
    <property type="component" value="Unassembled WGS sequence"/>
</dbReference>
<dbReference type="AlphaFoldDB" id="A0AAD7BVK3"/>
<sequence length="131" mass="14928">MHDSTEMESSTEIDPATEEESASEQFRQAGIRCLQTDPEYIQWAVKDARQQPLGATICSWCRTSGQVFRCTACTHELLSCGPCCLIAHEQYPLHRIEEWMPVKDRALAAQEWKWDVLIAERNKSVGRGELT</sequence>
<organism evidence="2 3">
    <name type="scientific">Mycena rosella</name>
    <name type="common">Pink bonnet</name>
    <name type="synonym">Agaricus rosellus</name>
    <dbReference type="NCBI Taxonomy" id="1033263"/>
    <lineage>
        <taxon>Eukaryota</taxon>
        <taxon>Fungi</taxon>
        <taxon>Dikarya</taxon>
        <taxon>Basidiomycota</taxon>
        <taxon>Agaricomycotina</taxon>
        <taxon>Agaricomycetes</taxon>
        <taxon>Agaricomycetidae</taxon>
        <taxon>Agaricales</taxon>
        <taxon>Marasmiineae</taxon>
        <taxon>Mycenaceae</taxon>
        <taxon>Mycena</taxon>
    </lineage>
</organism>
<accession>A0AAD7BVK3</accession>
<protein>
    <submittedName>
        <fullName evidence="2">Uncharacterized protein</fullName>
    </submittedName>
</protein>
<evidence type="ECO:0000256" key="1">
    <source>
        <dbReference type="SAM" id="MobiDB-lite"/>
    </source>
</evidence>
<name>A0AAD7BVK3_MYCRO</name>
<proteinExistence type="predicted"/>
<feature type="compositionally biased region" description="Acidic residues" evidence="1">
    <location>
        <begin position="9"/>
        <end position="22"/>
    </location>
</feature>
<evidence type="ECO:0000313" key="3">
    <source>
        <dbReference type="Proteomes" id="UP001221757"/>
    </source>
</evidence>
<keyword evidence="3" id="KW-1185">Reference proteome</keyword>
<feature type="region of interest" description="Disordered" evidence="1">
    <location>
        <begin position="1"/>
        <end position="26"/>
    </location>
</feature>
<comment type="caution">
    <text evidence="2">The sequence shown here is derived from an EMBL/GenBank/DDBJ whole genome shotgun (WGS) entry which is preliminary data.</text>
</comment>